<dbReference type="eggNOG" id="ENOG5030DQ0">
    <property type="taxonomic scope" value="Bacteria"/>
</dbReference>
<keyword evidence="2" id="KW-1133">Transmembrane helix</keyword>
<reference evidence="4" key="1">
    <citation type="submission" date="2009-10" db="EMBL/GenBank/DDBJ databases">
        <title>The genome sequence of Streptomyces sviceus strain ATCC 29083.</title>
        <authorList>
            <consortium name="The Broad Institute Genome Sequencing Platform"/>
            <consortium name="Broad Institute Microbial Sequencing Center"/>
            <person name="Fischbach M."/>
            <person name="Godfrey P."/>
            <person name="Ward D."/>
            <person name="Young S."/>
            <person name="Zeng Q."/>
            <person name="Koehrsen M."/>
            <person name="Alvarado L."/>
            <person name="Berlin A.M."/>
            <person name="Bochicchio J."/>
            <person name="Borenstein D."/>
            <person name="Chapman S.B."/>
            <person name="Chen Z."/>
            <person name="Engels R."/>
            <person name="Freedman E."/>
            <person name="Gellesch M."/>
            <person name="Goldberg J."/>
            <person name="Griggs A."/>
            <person name="Gujja S."/>
            <person name="Heilman E.R."/>
            <person name="Heiman D.I."/>
            <person name="Hepburn T.A."/>
            <person name="Howarth C."/>
            <person name="Jen D."/>
            <person name="Larson L."/>
            <person name="Lewis B."/>
            <person name="Mehta T."/>
            <person name="Park D."/>
            <person name="Pearson M."/>
            <person name="Richards J."/>
            <person name="Roberts A."/>
            <person name="Saif S."/>
            <person name="Shea T.D."/>
            <person name="Shenoy N."/>
            <person name="Sisk P."/>
            <person name="Stolte C."/>
            <person name="Sykes S.N."/>
            <person name="Thomson T."/>
            <person name="Walk T."/>
            <person name="White J."/>
            <person name="Yandava C."/>
            <person name="Straight P."/>
            <person name="Clardy J."/>
            <person name="Hung D."/>
            <person name="Kolter R."/>
            <person name="Mekalanos J."/>
            <person name="Walker S."/>
            <person name="Walsh C.T."/>
            <person name="Wieland-Brown L.C."/>
            <person name="Haas B."/>
            <person name="Nusbaum C."/>
            <person name="Birren B."/>
        </authorList>
    </citation>
    <scope>NUCLEOTIDE SEQUENCE [LARGE SCALE GENOMIC DNA]</scope>
    <source>
        <strain evidence="4">ATCC 29083</strain>
    </source>
</reference>
<keyword evidence="2" id="KW-0472">Membrane</keyword>
<dbReference type="Proteomes" id="UP000002785">
    <property type="component" value="Chromosome"/>
</dbReference>
<accession>B5HVX5</accession>
<feature type="region of interest" description="Disordered" evidence="1">
    <location>
        <begin position="1"/>
        <end position="42"/>
    </location>
</feature>
<gene>
    <name evidence="4" type="ORF">SSEG_03560</name>
</gene>
<name>B5HVX5_STRX2</name>
<dbReference type="AlphaFoldDB" id="B5HVX5"/>
<sequence length="172" mass="18042">MLGVRTGRCGEQVHDSPGGGGRPPRMMGHESPTATEGESMLSSVKHALTRRRRAATVVATALLAAGAGLTFAPSASADPFRCPSDIGSDSQSLCAHVIKINPGSTLTVRSGPGSGYSNVGSLPNGTIVEVECWTYGTPVSGYTIWTRLYGGSRYVSDYYLDTGRVQSFLPQC</sequence>
<dbReference type="Gene3D" id="2.30.30.40">
    <property type="entry name" value="SH3 Domains"/>
    <property type="match status" value="1"/>
</dbReference>
<evidence type="ECO:0000256" key="2">
    <source>
        <dbReference type="SAM" id="Phobius"/>
    </source>
</evidence>
<feature type="transmembrane region" description="Helical" evidence="2">
    <location>
        <begin position="54"/>
        <end position="72"/>
    </location>
</feature>
<feature type="domain" description="SH3b" evidence="3">
    <location>
        <begin position="104"/>
        <end position="160"/>
    </location>
</feature>
<dbReference type="EMBL" id="CM000951">
    <property type="protein sequence ID" value="EDY56980.1"/>
    <property type="molecule type" value="Genomic_DNA"/>
</dbReference>
<evidence type="ECO:0000259" key="3">
    <source>
        <dbReference type="Pfam" id="PF08239"/>
    </source>
</evidence>
<organism evidence="4 5">
    <name type="scientific">Streptomyces sviceus (strain ATCC 29083 / DSM 924 / JCM 4929 / NBRC 13980 / NCIMB 11184 / NRRL 5439 / UC 5370)</name>
    <dbReference type="NCBI Taxonomy" id="463191"/>
    <lineage>
        <taxon>Bacteria</taxon>
        <taxon>Bacillati</taxon>
        <taxon>Actinomycetota</taxon>
        <taxon>Actinomycetes</taxon>
        <taxon>Kitasatosporales</taxon>
        <taxon>Streptomycetaceae</taxon>
        <taxon>Streptomyces</taxon>
    </lineage>
</organism>
<evidence type="ECO:0000256" key="1">
    <source>
        <dbReference type="SAM" id="MobiDB-lite"/>
    </source>
</evidence>
<keyword evidence="5" id="KW-1185">Reference proteome</keyword>
<feature type="compositionally biased region" description="Polar residues" evidence="1">
    <location>
        <begin position="32"/>
        <end position="42"/>
    </location>
</feature>
<dbReference type="HOGENOM" id="CLU_1554463_0_0_11"/>
<proteinExistence type="predicted"/>
<evidence type="ECO:0000313" key="5">
    <source>
        <dbReference type="Proteomes" id="UP000002785"/>
    </source>
</evidence>
<keyword evidence="2" id="KW-0812">Transmembrane</keyword>
<evidence type="ECO:0000313" key="4">
    <source>
        <dbReference type="EMBL" id="EDY56980.1"/>
    </source>
</evidence>
<protein>
    <recommendedName>
        <fullName evidence="3">SH3b domain-containing protein</fullName>
    </recommendedName>
</protein>
<dbReference type="InterPro" id="IPR003646">
    <property type="entry name" value="SH3-like_bac-type"/>
</dbReference>
<dbReference type="Pfam" id="PF08239">
    <property type="entry name" value="SH3_3"/>
    <property type="match status" value="1"/>
</dbReference>